<proteinExistence type="predicted"/>
<sequence length="286" mass="30008">MASPYASLMFGNYQANNRPLYPGSRPPGNVPTSAGGLPIQKAETSSRRDILPAGYATLRDYLAGGIPTLTGGARTTAKLDELNADPLKSTLFQNTITPLLASMVPGEIAARRSLTDRFRQSGQLQSGAFAEQARLQESDILGNRNEVVAKHAGDIYSRFLQSLGLGLQAEQASAQPFQLGTTLLQALRNEGADVTGGQYSMFDPIATAAASRGGGGGRSGGSTGGGGDYPSGVDVNNYPLSKIPYNPHNPFDFRGGSTSAKGAPPVSYTPPPSSSDFRGFDFEDWA</sequence>
<comment type="caution">
    <text evidence="2">The sequence shown here is derived from an EMBL/GenBank/DDBJ whole genome shotgun (WGS) entry which is preliminary data.</text>
</comment>
<evidence type="ECO:0000313" key="2">
    <source>
        <dbReference type="EMBL" id="OHA76899.1"/>
    </source>
</evidence>
<organism evidence="2 3">
    <name type="scientific">Candidatus Wildermuthbacteria bacterium RIFCSPLOWO2_02_FULL_47_9c</name>
    <dbReference type="NCBI Taxonomy" id="1802466"/>
    <lineage>
        <taxon>Bacteria</taxon>
        <taxon>Candidatus Wildermuthiibacteriota</taxon>
    </lineage>
</organism>
<evidence type="ECO:0000313" key="3">
    <source>
        <dbReference type="Proteomes" id="UP000178222"/>
    </source>
</evidence>
<accession>A0A1G2RWV7</accession>
<reference evidence="2 3" key="1">
    <citation type="journal article" date="2016" name="Nat. Commun.">
        <title>Thousands of microbial genomes shed light on interconnected biogeochemical processes in an aquifer system.</title>
        <authorList>
            <person name="Anantharaman K."/>
            <person name="Brown C.T."/>
            <person name="Hug L.A."/>
            <person name="Sharon I."/>
            <person name="Castelle C.J."/>
            <person name="Probst A.J."/>
            <person name="Thomas B.C."/>
            <person name="Singh A."/>
            <person name="Wilkins M.J."/>
            <person name="Karaoz U."/>
            <person name="Brodie E.L."/>
            <person name="Williams K.H."/>
            <person name="Hubbard S.S."/>
            <person name="Banfield J.F."/>
        </authorList>
    </citation>
    <scope>NUCLEOTIDE SEQUENCE [LARGE SCALE GENOMIC DNA]</scope>
</reference>
<dbReference type="AlphaFoldDB" id="A0A1G2RWV7"/>
<feature type="region of interest" description="Disordered" evidence="1">
    <location>
        <begin position="210"/>
        <end position="233"/>
    </location>
</feature>
<feature type="compositionally biased region" description="Gly residues" evidence="1">
    <location>
        <begin position="212"/>
        <end position="229"/>
    </location>
</feature>
<protein>
    <submittedName>
        <fullName evidence="2">Uncharacterized protein</fullName>
    </submittedName>
</protein>
<evidence type="ECO:0000256" key="1">
    <source>
        <dbReference type="SAM" id="MobiDB-lite"/>
    </source>
</evidence>
<gene>
    <name evidence="2" type="ORF">A3J30_04645</name>
</gene>
<feature type="region of interest" description="Disordered" evidence="1">
    <location>
        <begin position="246"/>
        <end position="286"/>
    </location>
</feature>
<dbReference type="EMBL" id="MHUL01000020">
    <property type="protein sequence ID" value="OHA76899.1"/>
    <property type="molecule type" value="Genomic_DNA"/>
</dbReference>
<name>A0A1G2RWV7_9BACT</name>
<dbReference type="Proteomes" id="UP000178222">
    <property type="component" value="Unassembled WGS sequence"/>
</dbReference>